<keyword evidence="1" id="KW-0812">Transmembrane</keyword>
<keyword evidence="3" id="KW-1185">Reference proteome</keyword>
<sequence>MTKQLIKPILIGTLAGAALFVMPFFLLRALLFFLIIGALFRLFRGRRYWGWRGGRFGGFHPAFADTIRNMSEEEYRAFRQKFNAPCYPAPRRPEEKIQINTPH</sequence>
<accession>A0A6C0GMB6</accession>
<protein>
    <submittedName>
        <fullName evidence="2">Uncharacterized protein</fullName>
    </submittedName>
</protein>
<evidence type="ECO:0000313" key="2">
    <source>
        <dbReference type="EMBL" id="QHT69159.1"/>
    </source>
</evidence>
<organism evidence="2 3">
    <name type="scientific">Rhodocytophaga rosea</name>
    <dbReference type="NCBI Taxonomy" id="2704465"/>
    <lineage>
        <taxon>Bacteria</taxon>
        <taxon>Pseudomonadati</taxon>
        <taxon>Bacteroidota</taxon>
        <taxon>Cytophagia</taxon>
        <taxon>Cytophagales</taxon>
        <taxon>Rhodocytophagaceae</taxon>
        <taxon>Rhodocytophaga</taxon>
    </lineage>
</organism>
<dbReference type="KEGG" id="rhoz:GXP67_22195"/>
<name>A0A6C0GMB6_9BACT</name>
<dbReference type="Proteomes" id="UP000480178">
    <property type="component" value="Chromosome"/>
</dbReference>
<gene>
    <name evidence="2" type="ORF">GXP67_22195</name>
</gene>
<reference evidence="2 3" key="1">
    <citation type="submission" date="2020-01" db="EMBL/GenBank/DDBJ databases">
        <authorList>
            <person name="Kim M.K."/>
        </authorList>
    </citation>
    <scope>NUCLEOTIDE SEQUENCE [LARGE SCALE GENOMIC DNA]</scope>
    <source>
        <strain evidence="2 3">172606-1</strain>
    </source>
</reference>
<feature type="transmembrane region" description="Helical" evidence="1">
    <location>
        <begin position="20"/>
        <end position="43"/>
    </location>
</feature>
<proteinExistence type="predicted"/>
<evidence type="ECO:0000313" key="3">
    <source>
        <dbReference type="Proteomes" id="UP000480178"/>
    </source>
</evidence>
<dbReference type="EMBL" id="CP048222">
    <property type="protein sequence ID" value="QHT69159.1"/>
    <property type="molecule type" value="Genomic_DNA"/>
</dbReference>
<keyword evidence="1" id="KW-0472">Membrane</keyword>
<dbReference type="RefSeq" id="WP_162445150.1">
    <property type="nucleotide sequence ID" value="NZ_CP048222.1"/>
</dbReference>
<evidence type="ECO:0000256" key="1">
    <source>
        <dbReference type="SAM" id="Phobius"/>
    </source>
</evidence>
<keyword evidence="1" id="KW-1133">Transmembrane helix</keyword>
<dbReference type="AlphaFoldDB" id="A0A6C0GMB6"/>